<accession>A0A1S1NTH1</accession>
<comment type="similarity">
    <text evidence="1">Belongs to the CapA family.</text>
</comment>
<proteinExistence type="inferred from homology"/>
<dbReference type="PANTHER" id="PTHR33393:SF11">
    <property type="entry name" value="POLYGLUTAMINE SYNTHESIS ACCESSORY PROTEIN RV0574C-RELATED"/>
    <property type="match status" value="1"/>
</dbReference>
<keyword evidence="3" id="KW-1185">Reference proteome</keyword>
<dbReference type="CDD" id="cd07381">
    <property type="entry name" value="MPP_CapA"/>
    <property type="match status" value="1"/>
</dbReference>
<dbReference type="OrthoDB" id="9810718at2"/>
<dbReference type="RefSeq" id="WP_070979822.1">
    <property type="nucleotide sequence ID" value="NZ_CP043420.1"/>
</dbReference>
<dbReference type="InterPro" id="IPR029052">
    <property type="entry name" value="Metallo-depent_PP-like"/>
</dbReference>
<evidence type="ECO:0000256" key="1">
    <source>
        <dbReference type="ARBA" id="ARBA00005662"/>
    </source>
</evidence>
<sequence>MPELFVCGDVVNIRHQEGPLCDPALSEQIRAADYAICNLEAPISGHGSAQRKSGPHLSQPASVLSRLREEGFDLMLLANNHTMDYGEPALNATLEEIRRLELDSLGAGPDAESAYRPLIRRFGDVTVGMLNACEAQFGVLDSNAPQDRAGYAWLNHSRFDRAVMALRRACDFVLVFAHAGLENYSIPQQEWRERYRHLCTLGADAVIACHPHVPQGWERHGDSLIVYSLGNFHFNSITAQTGDRHHGYALRLQLERGRPLEFIPVFHHNRDGVVVLSEENERIDLEALCRQLNADEYQRRHEAMSLEVYRNVIRGQLTRSLLRLPSDGTLRGTLKETAATLLGRRRGFDRTTQQLHLTRNEAYYYATRHALELLSRSGTSAR</sequence>
<evidence type="ECO:0000313" key="3">
    <source>
        <dbReference type="Proteomes" id="UP000322553"/>
    </source>
</evidence>
<organism evidence="2 3">
    <name type="scientific">Kushneria phosphatilytica</name>
    <dbReference type="NCBI Taxonomy" id="657387"/>
    <lineage>
        <taxon>Bacteria</taxon>
        <taxon>Pseudomonadati</taxon>
        <taxon>Pseudomonadota</taxon>
        <taxon>Gammaproteobacteria</taxon>
        <taxon>Oceanospirillales</taxon>
        <taxon>Halomonadaceae</taxon>
        <taxon>Kushneria</taxon>
    </lineage>
</organism>
<dbReference type="InterPro" id="IPR019079">
    <property type="entry name" value="Capsule_synth_CapA"/>
</dbReference>
<gene>
    <name evidence="2" type="ORF">FY550_15705</name>
</gene>
<dbReference type="KEGG" id="kuy:FY550_15705"/>
<dbReference type="Proteomes" id="UP000322553">
    <property type="component" value="Chromosome"/>
</dbReference>
<dbReference type="AlphaFoldDB" id="A0A1S1NTH1"/>
<protein>
    <submittedName>
        <fullName evidence="2">CapA family protein</fullName>
    </submittedName>
</protein>
<dbReference type="Gene3D" id="3.60.21.10">
    <property type="match status" value="1"/>
</dbReference>
<dbReference type="Pfam" id="PF09587">
    <property type="entry name" value="PGA_cap"/>
    <property type="match status" value="1"/>
</dbReference>
<dbReference type="PANTHER" id="PTHR33393">
    <property type="entry name" value="POLYGLUTAMINE SYNTHESIS ACCESSORY PROTEIN RV0574C-RELATED"/>
    <property type="match status" value="1"/>
</dbReference>
<dbReference type="EMBL" id="CP043420">
    <property type="protein sequence ID" value="QEL12442.1"/>
    <property type="molecule type" value="Genomic_DNA"/>
</dbReference>
<dbReference type="SMART" id="SM00854">
    <property type="entry name" value="PGA_cap"/>
    <property type="match status" value="1"/>
</dbReference>
<dbReference type="STRING" id="657387.BH688_11890"/>
<evidence type="ECO:0000313" key="2">
    <source>
        <dbReference type="EMBL" id="QEL12442.1"/>
    </source>
</evidence>
<name>A0A1S1NTH1_9GAMM</name>
<reference evidence="2 3" key="1">
    <citation type="submission" date="2019-08" db="EMBL/GenBank/DDBJ databases">
        <title>Complete genome sequence of Kushneria sp. YCWA18, a halophilic phosphate-solubilizing bacterium isolated from Daqiao saltern in China.</title>
        <authorList>
            <person name="Du G.-X."/>
            <person name="Qu L.-Y."/>
        </authorList>
    </citation>
    <scope>NUCLEOTIDE SEQUENCE [LARGE SCALE GENOMIC DNA]</scope>
    <source>
        <strain evidence="2 3">YCWA18</strain>
    </source>
</reference>
<dbReference type="SUPFAM" id="SSF56300">
    <property type="entry name" value="Metallo-dependent phosphatases"/>
    <property type="match status" value="1"/>
</dbReference>
<dbReference type="InterPro" id="IPR052169">
    <property type="entry name" value="CW_Biosynth-Accessory"/>
</dbReference>